<protein>
    <submittedName>
        <fullName evidence="1">Uncharacterized protein</fullName>
    </submittedName>
</protein>
<dbReference type="EMBL" id="CAJOBH010181293">
    <property type="protein sequence ID" value="CAF4940036.1"/>
    <property type="molecule type" value="Genomic_DNA"/>
</dbReference>
<sequence length="25" mass="2949">MIEFANLKTKLTPTSMFQKAYYVSH</sequence>
<dbReference type="Proteomes" id="UP000681967">
    <property type="component" value="Unassembled WGS sequence"/>
</dbReference>
<evidence type="ECO:0000313" key="1">
    <source>
        <dbReference type="EMBL" id="CAF4940036.1"/>
    </source>
</evidence>
<proteinExistence type="predicted"/>
<organism evidence="1 2">
    <name type="scientific">Rotaria magnacalcarata</name>
    <dbReference type="NCBI Taxonomy" id="392030"/>
    <lineage>
        <taxon>Eukaryota</taxon>
        <taxon>Metazoa</taxon>
        <taxon>Spiralia</taxon>
        <taxon>Gnathifera</taxon>
        <taxon>Rotifera</taxon>
        <taxon>Eurotatoria</taxon>
        <taxon>Bdelloidea</taxon>
        <taxon>Philodinida</taxon>
        <taxon>Philodinidae</taxon>
        <taxon>Rotaria</taxon>
    </lineage>
</organism>
<feature type="non-terminal residue" evidence="1">
    <location>
        <position position="25"/>
    </location>
</feature>
<accession>A0A8S3D1H3</accession>
<name>A0A8S3D1H3_9BILA</name>
<dbReference type="AlphaFoldDB" id="A0A8S3D1H3"/>
<evidence type="ECO:0000313" key="2">
    <source>
        <dbReference type="Proteomes" id="UP000681967"/>
    </source>
</evidence>
<gene>
    <name evidence="1" type="ORF">BYL167_LOCUS53626</name>
</gene>
<reference evidence="1" key="1">
    <citation type="submission" date="2021-02" db="EMBL/GenBank/DDBJ databases">
        <authorList>
            <person name="Nowell W R."/>
        </authorList>
    </citation>
    <scope>NUCLEOTIDE SEQUENCE</scope>
</reference>
<comment type="caution">
    <text evidence="1">The sequence shown here is derived from an EMBL/GenBank/DDBJ whole genome shotgun (WGS) entry which is preliminary data.</text>
</comment>